<dbReference type="GO" id="GO:0044773">
    <property type="term" value="P:mitotic DNA damage checkpoint signaling"/>
    <property type="evidence" value="ECO:0007669"/>
    <property type="project" value="TreeGrafter"/>
</dbReference>
<dbReference type="GO" id="GO:0005524">
    <property type="term" value="F:ATP binding"/>
    <property type="evidence" value="ECO:0007669"/>
    <property type="project" value="InterPro"/>
</dbReference>
<dbReference type="PANTHER" id="PTHR44167:SF24">
    <property type="entry name" value="SERINE_THREONINE-PROTEIN KINASE CHK2"/>
    <property type="match status" value="1"/>
</dbReference>
<gene>
    <name evidence="2" type="ORF">EZS28_042157</name>
</gene>
<dbReference type="EMBL" id="SNRW01024363">
    <property type="protein sequence ID" value="KAA6362316.1"/>
    <property type="molecule type" value="Genomic_DNA"/>
</dbReference>
<dbReference type="Proteomes" id="UP000324800">
    <property type="component" value="Unassembled WGS sequence"/>
</dbReference>
<organism evidence="2 3">
    <name type="scientific">Streblomastix strix</name>
    <dbReference type="NCBI Taxonomy" id="222440"/>
    <lineage>
        <taxon>Eukaryota</taxon>
        <taxon>Metamonada</taxon>
        <taxon>Preaxostyla</taxon>
        <taxon>Oxymonadida</taxon>
        <taxon>Streblomastigidae</taxon>
        <taxon>Streblomastix</taxon>
    </lineage>
</organism>
<protein>
    <recommendedName>
        <fullName evidence="1">Protein kinase domain-containing protein</fullName>
    </recommendedName>
</protein>
<dbReference type="GO" id="GO:0005634">
    <property type="term" value="C:nucleus"/>
    <property type="evidence" value="ECO:0007669"/>
    <property type="project" value="TreeGrafter"/>
</dbReference>
<dbReference type="InterPro" id="IPR011009">
    <property type="entry name" value="Kinase-like_dom_sf"/>
</dbReference>
<accession>A0A5J4TUY5</accession>
<name>A0A5J4TUY5_9EUKA</name>
<evidence type="ECO:0000313" key="2">
    <source>
        <dbReference type="EMBL" id="KAA6362316.1"/>
    </source>
</evidence>
<dbReference type="Pfam" id="PF00069">
    <property type="entry name" value="Pkinase"/>
    <property type="match status" value="1"/>
</dbReference>
<dbReference type="PANTHER" id="PTHR44167">
    <property type="entry name" value="OVARIAN-SPECIFIC SERINE/THREONINE-PROTEIN KINASE LOK-RELATED"/>
    <property type="match status" value="1"/>
</dbReference>
<evidence type="ECO:0000259" key="1">
    <source>
        <dbReference type="PROSITE" id="PS50011"/>
    </source>
</evidence>
<reference evidence="2 3" key="1">
    <citation type="submission" date="2019-03" db="EMBL/GenBank/DDBJ databases">
        <title>Single cell metagenomics reveals metabolic interactions within the superorganism composed of flagellate Streblomastix strix and complex community of Bacteroidetes bacteria on its surface.</title>
        <authorList>
            <person name="Treitli S.C."/>
            <person name="Kolisko M."/>
            <person name="Husnik F."/>
            <person name="Keeling P."/>
            <person name="Hampl V."/>
        </authorList>
    </citation>
    <scope>NUCLEOTIDE SEQUENCE [LARGE SCALE GENOMIC DNA]</scope>
    <source>
        <strain evidence="2">ST1C</strain>
    </source>
</reference>
<evidence type="ECO:0000313" key="3">
    <source>
        <dbReference type="Proteomes" id="UP000324800"/>
    </source>
</evidence>
<sequence>MKAPEQFLDNPIITQKVDMYALGITFFRIIVHKYPVNEKTFQEQKMKLAKLKSIDRPSELKDDILWDLLSKLLEFDPDKRFSADEALQHPYFTSQEAKNDISPEQKRLASIASQAEQI</sequence>
<dbReference type="AlphaFoldDB" id="A0A5J4TUY5"/>
<comment type="caution">
    <text evidence="2">The sequence shown here is derived from an EMBL/GenBank/DDBJ whole genome shotgun (WGS) entry which is preliminary data.</text>
</comment>
<dbReference type="PROSITE" id="PS50011">
    <property type="entry name" value="PROTEIN_KINASE_DOM"/>
    <property type="match status" value="1"/>
</dbReference>
<feature type="domain" description="Protein kinase" evidence="1">
    <location>
        <begin position="1"/>
        <end position="92"/>
    </location>
</feature>
<proteinExistence type="predicted"/>
<dbReference type="OrthoDB" id="5979581at2759"/>
<dbReference type="GO" id="GO:0004674">
    <property type="term" value="F:protein serine/threonine kinase activity"/>
    <property type="evidence" value="ECO:0007669"/>
    <property type="project" value="TreeGrafter"/>
</dbReference>
<dbReference type="InterPro" id="IPR000719">
    <property type="entry name" value="Prot_kinase_dom"/>
</dbReference>
<dbReference type="Gene3D" id="1.10.510.10">
    <property type="entry name" value="Transferase(Phosphotransferase) domain 1"/>
    <property type="match status" value="1"/>
</dbReference>
<dbReference type="SUPFAM" id="SSF56112">
    <property type="entry name" value="Protein kinase-like (PK-like)"/>
    <property type="match status" value="1"/>
</dbReference>